<reference evidence="1 2" key="1">
    <citation type="submission" date="2014-04" db="EMBL/GenBank/DDBJ databases">
        <authorList>
            <consortium name="DOE Joint Genome Institute"/>
            <person name="Kuo A."/>
            <person name="Kohler A."/>
            <person name="Nagy L.G."/>
            <person name="Floudas D."/>
            <person name="Copeland A."/>
            <person name="Barry K.W."/>
            <person name="Cichocki N."/>
            <person name="Veneault-Fourrey C."/>
            <person name="LaButti K."/>
            <person name="Lindquist E.A."/>
            <person name="Lipzen A."/>
            <person name="Lundell T."/>
            <person name="Morin E."/>
            <person name="Murat C."/>
            <person name="Sun H."/>
            <person name="Tunlid A."/>
            <person name="Henrissat B."/>
            <person name="Grigoriev I.V."/>
            <person name="Hibbett D.S."/>
            <person name="Martin F."/>
            <person name="Nordberg H.P."/>
            <person name="Cantor M.N."/>
            <person name="Hua S.X."/>
        </authorList>
    </citation>
    <scope>NUCLEOTIDE SEQUENCE [LARGE SCALE GENOMIC DNA]</scope>
    <source>
        <strain evidence="1 2">LaAM-08-1</strain>
    </source>
</reference>
<gene>
    <name evidence="1" type="ORF">K443DRAFT_193818</name>
</gene>
<protein>
    <submittedName>
        <fullName evidence="1">Uncharacterized protein</fullName>
    </submittedName>
</protein>
<dbReference type="HOGENOM" id="CLU_2942097_0_0_1"/>
<organism evidence="1 2">
    <name type="scientific">Laccaria amethystina LaAM-08-1</name>
    <dbReference type="NCBI Taxonomy" id="1095629"/>
    <lineage>
        <taxon>Eukaryota</taxon>
        <taxon>Fungi</taxon>
        <taxon>Dikarya</taxon>
        <taxon>Basidiomycota</taxon>
        <taxon>Agaricomycotina</taxon>
        <taxon>Agaricomycetes</taxon>
        <taxon>Agaricomycetidae</taxon>
        <taxon>Agaricales</taxon>
        <taxon>Agaricineae</taxon>
        <taxon>Hydnangiaceae</taxon>
        <taxon>Laccaria</taxon>
    </lineage>
</organism>
<reference evidence="2" key="2">
    <citation type="submission" date="2015-01" db="EMBL/GenBank/DDBJ databases">
        <title>Evolutionary Origins and Diversification of the Mycorrhizal Mutualists.</title>
        <authorList>
            <consortium name="DOE Joint Genome Institute"/>
            <consortium name="Mycorrhizal Genomics Consortium"/>
            <person name="Kohler A."/>
            <person name="Kuo A."/>
            <person name="Nagy L.G."/>
            <person name="Floudas D."/>
            <person name="Copeland A."/>
            <person name="Barry K.W."/>
            <person name="Cichocki N."/>
            <person name="Veneault-Fourrey C."/>
            <person name="LaButti K."/>
            <person name="Lindquist E.A."/>
            <person name="Lipzen A."/>
            <person name="Lundell T."/>
            <person name="Morin E."/>
            <person name="Murat C."/>
            <person name="Riley R."/>
            <person name="Ohm R."/>
            <person name="Sun H."/>
            <person name="Tunlid A."/>
            <person name="Henrissat B."/>
            <person name="Grigoriev I.V."/>
            <person name="Hibbett D.S."/>
            <person name="Martin F."/>
        </authorList>
    </citation>
    <scope>NUCLEOTIDE SEQUENCE [LARGE SCALE GENOMIC DNA]</scope>
    <source>
        <strain evidence="2">LaAM-08-1</strain>
    </source>
</reference>
<evidence type="ECO:0000313" key="1">
    <source>
        <dbReference type="EMBL" id="KIJ98847.1"/>
    </source>
</evidence>
<dbReference type="AlphaFoldDB" id="A0A0C9XSG8"/>
<dbReference type="EMBL" id="KN838660">
    <property type="protein sequence ID" value="KIJ98847.1"/>
    <property type="molecule type" value="Genomic_DNA"/>
</dbReference>
<evidence type="ECO:0000313" key="2">
    <source>
        <dbReference type="Proteomes" id="UP000054477"/>
    </source>
</evidence>
<accession>A0A0C9XSG8</accession>
<name>A0A0C9XSG8_9AGAR</name>
<sequence length="60" mass="7059">MLQCPVAFVPPPRQCEIELRSFPIYLPSHPTHPPPLTRPQRRAIFIKCHLPSLLLKKWVY</sequence>
<proteinExistence type="predicted"/>
<keyword evidence="2" id="KW-1185">Reference proteome</keyword>
<dbReference type="Proteomes" id="UP000054477">
    <property type="component" value="Unassembled WGS sequence"/>
</dbReference>